<keyword evidence="3" id="KW-0964">Secreted</keyword>
<evidence type="ECO:0000256" key="10">
    <source>
        <dbReference type="RuleBase" id="RU361156"/>
    </source>
</evidence>
<protein>
    <recommendedName>
        <fullName evidence="10">Carboxypeptidase</fullName>
        <ecNumber evidence="10">3.4.16.-</ecNumber>
    </recommendedName>
</protein>
<evidence type="ECO:0000256" key="8">
    <source>
        <dbReference type="ARBA" id="ARBA00023157"/>
    </source>
</evidence>
<dbReference type="Gene3D" id="6.10.250.940">
    <property type="match status" value="1"/>
</dbReference>
<dbReference type="InterPro" id="IPR018202">
    <property type="entry name" value="Ser_caboxypep_ser_AS"/>
</dbReference>
<dbReference type="InterPro" id="IPR033124">
    <property type="entry name" value="Ser_caboxypep_his_AS"/>
</dbReference>
<evidence type="ECO:0000313" key="11">
    <source>
        <dbReference type="EMBL" id="RVW65201.1"/>
    </source>
</evidence>
<accession>A0A438FZ08</accession>
<evidence type="ECO:0000256" key="7">
    <source>
        <dbReference type="ARBA" id="ARBA00022801"/>
    </source>
</evidence>
<evidence type="ECO:0000256" key="6">
    <source>
        <dbReference type="ARBA" id="ARBA00022729"/>
    </source>
</evidence>
<dbReference type="GO" id="GO:0004185">
    <property type="term" value="F:serine-type carboxypeptidase activity"/>
    <property type="evidence" value="ECO:0007669"/>
    <property type="project" value="UniProtKB-UniRule"/>
</dbReference>
<dbReference type="PRINTS" id="PR00724">
    <property type="entry name" value="CRBOXYPTASEC"/>
</dbReference>
<keyword evidence="5 10" id="KW-0645">Protease</keyword>
<dbReference type="GO" id="GO:0006508">
    <property type="term" value="P:proteolysis"/>
    <property type="evidence" value="ECO:0007669"/>
    <property type="project" value="UniProtKB-KW"/>
</dbReference>
<keyword evidence="8" id="KW-1015">Disulfide bond</keyword>
<evidence type="ECO:0000256" key="5">
    <source>
        <dbReference type="ARBA" id="ARBA00022670"/>
    </source>
</evidence>
<dbReference type="EMBL" id="QGNW01000692">
    <property type="protein sequence ID" value="RVW65201.1"/>
    <property type="molecule type" value="Genomic_DNA"/>
</dbReference>
<sequence>MVSMASSLCNWLIFCLVLQAMTAAASVAGAEELQQEKDRVKDLPGQPAVEFRHYAGYVKLRPQDEKALFYWFFEAQGGVLEKPLVLWLNGACCNNSIKTHYPLPYFYLSENVLLIAGPGCSSIAYGAAQELGPFLVRSNGTKLILNDFSWNKVANILFLEAPVGVGFSYTNKSSDLLKLGDRITAEDSHAFLVQWFKRFPSLKTHDFYITGESYAGHYVPQLAELIYERNKRSSKDFYINLKGFMVVIDNQIGNAVINDETDDMGLIEFAWSHAIISDQIYHGIMKNCDFKSGNLTNLCIKYAEGFFEAYFDIDMYSIYTPVCLSSSKETYRKLVTAPRLFAQHDLWHQLPSGYDPCTEDYAEKYFNREDVQKALHANVTKLPYPYTTCSCGTFEGELSNIYSTVEPLTESFHSAFPSSCELSFVGCVCSKVIRRWNDSPDTVLPTIQKLLKAGLRIWVYSGDTDGRVPVTSTRYSINKMGLRIQQKWRAWFDRKQVAGWVVTYEGGLTLATVRGAGHQVPILAPSQSLSLFSHFLSDATLPSSRA</sequence>
<dbReference type="FunFam" id="3.40.50.11320:FF:000001">
    <property type="entry name" value="Carboxypeptidase"/>
    <property type="match status" value="1"/>
</dbReference>
<dbReference type="InterPro" id="IPR001563">
    <property type="entry name" value="Peptidase_S10"/>
</dbReference>
<feature type="chain" id="PRO_5018809437" description="Carboxypeptidase" evidence="10">
    <location>
        <begin position="25"/>
        <end position="546"/>
    </location>
</feature>
<evidence type="ECO:0000256" key="4">
    <source>
        <dbReference type="ARBA" id="ARBA00022645"/>
    </source>
</evidence>
<comment type="similarity">
    <text evidence="2 10">Belongs to the peptidase S10 family.</text>
</comment>
<keyword evidence="6 10" id="KW-0732">Signal</keyword>
<dbReference type="EC" id="3.4.16.-" evidence="10"/>
<dbReference type="InterPro" id="IPR029058">
    <property type="entry name" value="AB_hydrolase_fold"/>
</dbReference>
<evidence type="ECO:0000256" key="1">
    <source>
        <dbReference type="ARBA" id="ARBA00004613"/>
    </source>
</evidence>
<dbReference type="Gene3D" id="3.40.50.1820">
    <property type="entry name" value="alpha/beta hydrolase"/>
    <property type="match status" value="1"/>
</dbReference>
<dbReference type="PANTHER" id="PTHR11802:SF280">
    <property type="entry name" value="SERINE CARBOXYPEPTIDASE-LIKE 35"/>
    <property type="match status" value="1"/>
</dbReference>
<comment type="subcellular location">
    <subcellularLocation>
        <location evidence="1">Secreted</location>
    </subcellularLocation>
</comment>
<dbReference type="AlphaFoldDB" id="A0A438FZ08"/>
<dbReference type="PROSITE" id="PS00560">
    <property type="entry name" value="CARBOXYPEPT_SER_HIS"/>
    <property type="match status" value="1"/>
</dbReference>
<keyword evidence="4 10" id="KW-0121">Carboxypeptidase</keyword>
<evidence type="ECO:0000256" key="9">
    <source>
        <dbReference type="ARBA" id="ARBA00023180"/>
    </source>
</evidence>
<dbReference type="GO" id="GO:0005576">
    <property type="term" value="C:extracellular region"/>
    <property type="evidence" value="ECO:0007669"/>
    <property type="project" value="UniProtKB-SubCell"/>
</dbReference>
<dbReference type="Gene3D" id="3.40.50.11320">
    <property type="match status" value="1"/>
</dbReference>
<evidence type="ECO:0000313" key="12">
    <source>
        <dbReference type="Proteomes" id="UP000288805"/>
    </source>
</evidence>
<dbReference type="SUPFAM" id="SSF53474">
    <property type="entry name" value="alpha/beta-Hydrolases"/>
    <property type="match status" value="1"/>
</dbReference>
<evidence type="ECO:0000256" key="3">
    <source>
        <dbReference type="ARBA" id="ARBA00022525"/>
    </source>
</evidence>
<feature type="signal peptide" evidence="10">
    <location>
        <begin position="1"/>
        <end position="24"/>
    </location>
</feature>
<evidence type="ECO:0000256" key="2">
    <source>
        <dbReference type="ARBA" id="ARBA00009431"/>
    </source>
</evidence>
<dbReference type="PANTHER" id="PTHR11802">
    <property type="entry name" value="SERINE PROTEASE FAMILY S10 SERINE CARBOXYPEPTIDASE"/>
    <property type="match status" value="1"/>
</dbReference>
<name>A0A438FZ08_VITVI</name>
<comment type="caution">
    <text evidence="11">The sequence shown here is derived from an EMBL/GenBank/DDBJ whole genome shotgun (WGS) entry which is preliminary data.</text>
</comment>
<dbReference type="Pfam" id="PF00450">
    <property type="entry name" value="Peptidase_S10"/>
    <property type="match status" value="3"/>
</dbReference>
<dbReference type="Proteomes" id="UP000288805">
    <property type="component" value="Unassembled WGS sequence"/>
</dbReference>
<proteinExistence type="inferred from homology"/>
<gene>
    <name evidence="11" type="primary">SCPL35_2</name>
    <name evidence="11" type="ORF">CK203_035763</name>
</gene>
<keyword evidence="7 10" id="KW-0378">Hydrolase</keyword>
<keyword evidence="9" id="KW-0325">Glycoprotein</keyword>
<organism evidence="11 12">
    <name type="scientific">Vitis vinifera</name>
    <name type="common">Grape</name>
    <dbReference type="NCBI Taxonomy" id="29760"/>
    <lineage>
        <taxon>Eukaryota</taxon>
        <taxon>Viridiplantae</taxon>
        <taxon>Streptophyta</taxon>
        <taxon>Embryophyta</taxon>
        <taxon>Tracheophyta</taxon>
        <taxon>Spermatophyta</taxon>
        <taxon>Magnoliopsida</taxon>
        <taxon>eudicotyledons</taxon>
        <taxon>Gunneridae</taxon>
        <taxon>Pentapetalae</taxon>
        <taxon>rosids</taxon>
        <taxon>Vitales</taxon>
        <taxon>Vitaceae</taxon>
        <taxon>Viteae</taxon>
        <taxon>Vitis</taxon>
    </lineage>
</organism>
<reference evidence="11 12" key="1">
    <citation type="journal article" date="2018" name="PLoS Genet.">
        <title>Population sequencing reveals clonal diversity and ancestral inbreeding in the grapevine cultivar Chardonnay.</title>
        <authorList>
            <person name="Roach M.J."/>
            <person name="Johnson D.L."/>
            <person name="Bohlmann J."/>
            <person name="van Vuuren H.J."/>
            <person name="Jones S.J."/>
            <person name="Pretorius I.S."/>
            <person name="Schmidt S.A."/>
            <person name="Borneman A.R."/>
        </authorList>
    </citation>
    <scope>NUCLEOTIDE SEQUENCE [LARGE SCALE GENOMIC DNA]</scope>
    <source>
        <strain evidence="12">cv. Chardonnay</strain>
        <tissue evidence="11">Leaf</tissue>
    </source>
</reference>
<dbReference type="FunFam" id="3.40.50.1820:FF:000030">
    <property type="entry name" value="Carboxypeptidase"/>
    <property type="match status" value="1"/>
</dbReference>
<dbReference type="PROSITE" id="PS00131">
    <property type="entry name" value="CARBOXYPEPT_SER_SER"/>
    <property type="match status" value="1"/>
</dbReference>